<proteinExistence type="predicted"/>
<gene>
    <name evidence="1" type="ORF">K435DRAFT_799415</name>
</gene>
<name>A0A4S8LWM3_DENBC</name>
<accession>A0A4S8LWM3</accession>
<dbReference type="EMBL" id="ML179239">
    <property type="protein sequence ID" value="THU93801.1"/>
    <property type="molecule type" value="Genomic_DNA"/>
</dbReference>
<organism evidence="1 2">
    <name type="scientific">Dendrothele bispora (strain CBS 962.96)</name>
    <dbReference type="NCBI Taxonomy" id="1314807"/>
    <lineage>
        <taxon>Eukaryota</taxon>
        <taxon>Fungi</taxon>
        <taxon>Dikarya</taxon>
        <taxon>Basidiomycota</taxon>
        <taxon>Agaricomycotina</taxon>
        <taxon>Agaricomycetes</taxon>
        <taxon>Agaricomycetidae</taxon>
        <taxon>Agaricales</taxon>
        <taxon>Agaricales incertae sedis</taxon>
        <taxon>Dendrothele</taxon>
    </lineage>
</organism>
<dbReference type="Proteomes" id="UP000297245">
    <property type="component" value="Unassembled WGS sequence"/>
</dbReference>
<evidence type="ECO:0000313" key="2">
    <source>
        <dbReference type="Proteomes" id="UP000297245"/>
    </source>
</evidence>
<evidence type="ECO:0000313" key="1">
    <source>
        <dbReference type="EMBL" id="THU93801.1"/>
    </source>
</evidence>
<keyword evidence="2" id="KW-1185">Reference proteome</keyword>
<dbReference type="AlphaFoldDB" id="A0A4S8LWM3"/>
<reference evidence="1 2" key="1">
    <citation type="journal article" date="2019" name="Nat. Ecol. Evol.">
        <title>Megaphylogeny resolves global patterns of mushroom evolution.</title>
        <authorList>
            <person name="Varga T."/>
            <person name="Krizsan K."/>
            <person name="Foldi C."/>
            <person name="Dima B."/>
            <person name="Sanchez-Garcia M."/>
            <person name="Sanchez-Ramirez S."/>
            <person name="Szollosi G.J."/>
            <person name="Szarkandi J.G."/>
            <person name="Papp V."/>
            <person name="Albert L."/>
            <person name="Andreopoulos W."/>
            <person name="Angelini C."/>
            <person name="Antonin V."/>
            <person name="Barry K.W."/>
            <person name="Bougher N.L."/>
            <person name="Buchanan P."/>
            <person name="Buyck B."/>
            <person name="Bense V."/>
            <person name="Catcheside P."/>
            <person name="Chovatia M."/>
            <person name="Cooper J."/>
            <person name="Damon W."/>
            <person name="Desjardin D."/>
            <person name="Finy P."/>
            <person name="Geml J."/>
            <person name="Haridas S."/>
            <person name="Hughes K."/>
            <person name="Justo A."/>
            <person name="Karasinski D."/>
            <person name="Kautmanova I."/>
            <person name="Kiss B."/>
            <person name="Kocsube S."/>
            <person name="Kotiranta H."/>
            <person name="LaButti K.M."/>
            <person name="Lechner B.E."/>
            <person name="Liimatainen K."/>
            <person name="Lipzen A."/>
            <person name="Lukacs Z."/>
            <person name="Mihaltcheva S."/>
            <person name="Morgado L.N."/>
            <person name="Niskanen T."/>
            <person name="Noordeloos M.E."/>
            <person name="Ohm R.A."/>
            <person name="Ortiz-Santana B."/>
            <person name="Ovrebo C."/>
            <person name="Racz N."/>
            <person name="Riley R."/>
            <person name="Savchenko A."/>
            <person name="Shiryaev A."/>
            <person name="Soop K."/>
            <person name="Spirin V."/>
            <person name="Szebenyi C."/>
            <person name="Tomsovsky M."/>
            <person name="Tulloss R.E."/>
            <person name="Uehling J."/>
            <person name="Grigoriev I.V."/>
            <person name="Vagvolgyi C."/>
            <person name="Papp T."/>
            <person name="Martin F.M."/>
            <person name="Miettinen O."/>
            <person name="Hibbett D.S."/>
            <person name="Nagy L.G."/>
        </authorList>
    </citation>
    <scope>NUCLEOTIDE SEQUENCE [LARGE SCALE GENOMIC DNA]</scope>
    <source>
        <strain evidence="1 2">CBS 962.96</strain>
    </source>
</reference>
<protein>
    <submittedName>
        <fullName evidence="1">Uncharacterized protein</fullName>
    </submittedName>
</protein>
<dbReference type="OrthoDB" id="433955at2759"/>
<sequence>MSYEILDTYLANNRKIDIQTYFSDSSLKAEDNEIFTDSRASRACHLTGTLELVKTSAHKFGLVTEEIANGPDKCLPRWLPGCIRGANHERQDLFRIRGLGVGTGLVTGEVAETSLNRLHCCLKFYIISYLISFDSYWPTFSSFGQTVEETTSPAPLSTAYPDLGTFDLVFGADTIHEPLHADPTKYDEDRPKFHLSHAKRSDLDLVILSKDAMLCNANSGKEDEEEVVYYVVGWGSVEREGKCSTWSSGVFREKHYHNQRREKAKDRHSYRPHHVTSWAARLRNFEDTNLILDSPHKCVVEYTIRFTR</sequence>